<dbReference type="AlphaFoldDB" id="A0A1M5Y3Y6"/>
<dbReference type="Pfam" id="PF13946">
    <property type="entry name" value="DUF4214"/>
    <property type="match status" value="1"/>
</dbReference>
<evidence type="ECO:0000259" key="2">
    <source>
        <dbReference type="Pfam" id="PF13946"/>
    </source>
</evidence>
<dbReference type="RefSeq" id="WP_143152765.1">
    <property type="nucleotide sequence ID" value="NZ_FQXC01000011.1"/>
</dbReference>
<dbReference type="STRING" id="996342.SAMN05443551_0066"/>
<organism evidence="3 4">
    <name type="scientific">Marivita hallyeonensis</name>
    <dbReference type="NCBI Taxonomy" id="996342"/>
    <lineage>
        <taxon>Bacteria</taxon>
        <taxon>Pseudomonadati</taxon>
        <taxon>Pseudomonadota</taxon>
        <taxon>Alphaproteobacteria</taxon>
        <taxon>Rhodobacterales</taxon>
        <taxon>Roseobacteraceae</taxon>
        <taxon>Marivita</taxon>
    </lineage>
</organism>
<evidence type="ECO:0000313" key="4">
    <source>
        <dbReference type="Proteomes" id="UP000184221"/>
    </source>
</evidence>
<name>A0A1M5Y3Y6_9RHOB</name>
<evidence type="ECO:0000313" key="3">
    <source>
        <dbReference type="EMBL" id="SHI06781.1"/>
    </source>
</evidence>
<gene>
    <name evidence="3" type="ORF">SAMN05443551_0066</name>
</gene>
<feature type="compositionally biased region" description="Pro residues" evidence="1">
    <location>
        <begin position="210"/>
        <end position="222"/>
    </location>
</feature>
<accession>A0A1M5Y3Y6</accession>
<feature type="domain" description="DUF4214" evidence="2">
    <location>
        <begin position="501"/>
        <end position="561"/>
    </location>
</feature>
<dbReference type="EMBL" id="FQXC01000011">
    <property type="protein sequence ID" value="SHI06781.1"/>
    <property type="molecule type" value="Genomic_DNA"/>
</dbReference>
<dbReference type="Gene3D" id="2.60.40.2700">
    <property type="match status" value="3"/>
</dbReference>
<reference evidence="3 4" key="1">
    <citation type="submission" date="2016-11" db="EMBL/GenBank/DDBJ databases">
        <authorList>
            <person name="Jaros S."/>
            <person name="Januszkiewicz K."/>
            <person name="Wedrychowicz H."/>
        </authorList>
    </citation>
    <scope>NUCLEOTIDE SEQUENCE [LARGE SCALE GENOMIC DNA]</scope>
    <source>
        <strain evidence="3 4">DSM 29431</strain>
    </source>
</reference>
<dbReference type="InterPro" id="IPR025282">
    <property type="entry name" value="DUF4214"/>
</dbReference>
<dbReference type="Proteomes" id="UP000184221">
    <property type="component" value="Unassembled WGS sequence"/>
</dbReference>
<feature type="compositionally biased region" description="Low complexity" evidence="1">
    <location>
        <begin position="223"/>
        <end position="236"/>
    </location>
</feature>
<proteinExistence type="predicted"/>
<feature type="region of interest" description="Disordered" evidence="1">
    <location>
        <begin position="198"/>
        <end position="247"/>
    </location>
</feature>
<feature type="region of interest" description="Disordered" evidence="1">
    <location>
        <begin position="342"/>
        <end position="372"/>
    </location>
</feature>
<evidence type="ECO:0000256" key="1">
    <source>
        <dbReference type="SAM" id="MobiDB-lite"/>
    </source>
</evidence>
<keyword evidence="4" id="KW-1185">Reference proteome</keyword>
<feature type="compositionally biased region" description="Pro residues" evidence="1">
    <location>
        <begin position="237"/>
        <end position="247"/>
    </location>
</feature>
<dbReference type="OrthoDB" id="9795675at2"/>
<sequence length="648" mass="68311">MSNSSPQGPLVILGDALIGEKLVARPNGVSDADGINFSTQSFQWLRDGQPIFGATNQTYFVSSSDAGSRISVEYSYTDGGGTRETVVSNPEPAVPSTGSGGGAPTGPVIIPDSDPGNSVGDLLILGEALVGEKLVARPNGVTDPDGINYATQTFQWLRNGEPIFGATGQFYEVGVADQGTQISVQWSYFDFSGVQQTLVSDPEPTVPGGTPTPPPPPPPTTPTVPTEPTVPTTPTEPVTPPPTPEPPAEFVNSVPIGLFYILGFPREGTTMIARTDSVFDRDGFDPDTATFQWLRDGEPIPGATDVSYVVSVEDRGAALSVQMSYVDGMGTLETIVTDEEPPVPFPAGEEPEPIVDSGGGSEPRSSGVLTGTEDNDILTATAEFGRIDGLEGDDIALFAGELTDYTLTFSPDGVTVTDRTTDGLGTIELDNIERIGFDTGLPVFGDAVDLTQFGGHAGLDADAFESFVEMYIAYFNRAPDAIGLAFWGTAYANGMSLEAIANEFANQPETLIVYPEDVSNIRFVADVYENVFGRAPDIDGLRFWTDALNEGEVGRSEFIMTLLGGVQDGSADRAYLDQKTDLGAYFAVHKGMSNTDDAADVLALFDGTGGSVQTVVDAIDALYAASLDAENGDFLMPLVGVLDDPFAL</sequence>
<protein>
    <recommendedName>
        <fullName evidence="2">DUF4214 domain-containing protein</fullName>
    </recommendedName>
</protein>